<feature type="compositionally biased region" description="Low complexity" evidence="1">
    <location>
        <begin position="311"/>
        <end position="321"/>
    </location>
</feature>
<feature type="signal peptide" evidence="2">
    <location>
        <begin position="1"/>
        <end position="33"/>
    </location>
</feature>
<evidence type="ECO:0000256" key="2">
    <source>
        <dbReference type="SAM" id="SignalP"/>
    </source>
</evidence>
<feature type="compositionally biased region" description="Basic and acidic residues" evidence="1">
    <location>
        <begin position="288"/>
        <end position="298"/>
    </location>
</feature>
<evidence type="ECO:0000256" key="1">
    <source>
        <dbReference type="SAM" id="MobiDB-lite"/>
    </source>
</evidence>
<dbReference type="PANTHER" id="PTHR34833:SF1">
    <property type="entry name" value="GENE, 17359-RELATED"/>
    <property type="match status" value="1"/>
</dbReference>
<dbReference type="Pfam" id="PF15123">
    <property type="entry name" value="DUF4562"/>
    <property type="match status" value="1"/>
</dbReference>
<reference evidence="3 4" key="1">
    <citation type="journal article" date="2011" name="Nature">
        <title>A high-resolution map of human evolutionary constraint using 29 mammals.</title>
        <authorList>
            <person name="Lindblad-Toh K."/>
            <person name="Garber M."/>
            <person name="Zuk O."/>
            <person name="Lin M.F."/>
            <person name="Parker B.J."/>
            <person name="Washietl S."/>
            <person name="Kheradpour P."/>
            <person name="Ernst J."/>
            <person name="Jordan G."/>
            <person name="Mauceli E."/>
            <person name="Ward L.D."/>
            <person name="Lowe C.B."/>
            <person name="Holloway A.K."/>
            <person name="Clamp M."/>
            <person name="Gnerre S."/>
            <person name="Alfoldi J."/>
            <person name="Beal K."/>
            <person name="Chang J."/>
            <person name="Clawson H."/>
            <person name="Cuff J."/>
            <person name="Di Palma F."/>
            <person name="Fitzgerald S."/>
            <person name="Flicek P."/>
            <person name="Guttman M."/>
            <person name="Hubisz M.J."/>
            <person name="Jaffe D.B."/>
            <person name="Jungreis I."/>
            <person name="Kent W.J."/>
            <person name="Kostka D."/>
            <person name="Lara M."/>
            <person name="Martins A.L."/>
            <person name="Massingham T."/>
            <person name="Moltke I."/>
            <person name="Raney B.J."/>
            <person name="Rasmussen M.D."/>
            <person name="Robinson J."/>
            <person name="Stark A."/>
            <person name="Vilella A.J."/>
            <person name="Wen J."/>
            <person name="Xie X."/>
            <person name="Zody M.C."/>
            <person name="Baldwin J."/>
            <person name="Bloom T."/>
            <person name="Chin C.W."/>
            <person name="Heiman D."/>
            <person name="Nicol R."/>
            <person name="Nusbaum C."/>
            <person name="Young S."/>
            <person name="Wilkinson J."/>
            <person name="Worley K.C."/>
            <person name="Kovar C.L."/>
            <person name="Muzny D.M."/>
            <person name="Gibbs R.A."/>
            <person name="Cree A."/>
            <person name="Dihn H.H."/>
            <person name="Fowler G."/>
            <person name="Jhangiani S."/>
            <person name="Joshi V."/>
            <person name="Lee S."/>
            <person name="Lewis L.R."/>
            <person name="Nazareth L.V."/>
            <person name="Okwuonu G."/>
            <person name="Santibanez J."/>
            <person name="Warren W.C."/>
            <person name="Mardis E.R."/>
            <person name="Weinstock G.M."/>
            <person name="Wilson R.K."/>
            <person name="Delehaunty K."/>
            <person name="Dooling D."/>
            <person name="Fronik C."/>
            <person name="Fulton L."/>
            <person name="Fulton B."/>
            <person name="Graves T."/>
            <person name="Minx P."/>
            <person name="Sodergren E."/>
            <person name="Birney E."/>
            <person name="Margulies E.H."/>
            <person name="Herrero J."/>
            <person name="Green E.D."/>
            <person name="Haussler D."/>
            <person name="Siepel A."/>
            <person name="Goldman N."/>
            <person name="Pollard K.S."/>
            <person name="Pedersen J.S."/>
            <person name="Lander E.S."/>
            <person name="Kellis M."/>
        </authorList>
    </citation>
    <scope>NUCLEOTIDE SEQUENCE [LARGE SCALE GENOMIC DNA]</scope>
    <source>
        <strain evidence="4">Thorbecke</strain>
    </source>
</reference>
<keyword evidence="2" id="KW-0732">Signal</keyword>
<accession>A0A5F9DND6</accession>
<dbReference type="PaxDb" id="9986-ENSOCUP00000026522"/>
<protein>
    <submittedName>
        <fullName evidence="3">Uncharacterized protein</fullName>
    </submittedName>
</protein>
<dbReference type="InParanoid" id="A0A5F9DND6"/>
<organism evidence="3 4">
    <name type="scientific">Oryctolagus cuniculus</name>
    <name type="common">Rabbit</name>
    <dbReference type="NCBI Taxonomy" id="9986"/>
    <lineage>
        <taxon>Eukaryota</taxon>
        <taxon>Metazoa</taxon>
        <taxon>Chordata</taxon>
        <taxon>Craniata</taxon>
        <taxon>Vertebrata</taxon>
        <taxon>Euteleostomi</taxon>
        <taxon>Mammalia</taxon>
        <taxon>Eutheria</taxon>
        <taxon>Euarchontoglires</taxon>
        <taxon>Glires</taxon>
        <taxon>Lagomorpha</taxon>
        <taxon>Leporidae</taxon>
        <taxon>Oryctolagus</taxon>
    </lineage>
</organism>
<keyword evidence="4" id="KW-1185">Reference proteome</keyword>
<reference evidence="3" key="3">
    <citation type="submission" date="2025-09" db="UniProtKB">
        <authorList>
            <consortium name="Ensembl"/>
        </authorList>
    </citation>
    <scope>IDENTIFICATION</scope>
    <source>
        <strain evidence="3">Thorbecke</strain>
    </source>
</reference>
<dbReference type="Proteomes" id="UP000001811">
    <property type="component" value="Unplaced"/>
</dbReference>
<reference evidence="3" key="2">
    <citation type="submission" date="2025-08" db="UniProtKB">
        <authorList>
            <consortium name="Ensembl"/>
        </authorList>
    </citation>
    <scope>IDENTIFICATION</scope>
    <source>
        <strain evidence="3">Thorbecke</strain>
    </source>
</reference>
<dbReference type="PANTHER" id="PTHR34833">
    <property type="entry name" value="GENE, 17359-RELATED"/>
    <property type="match status" value="1"/>
</dbReference>
<feature type="region of interest" description="Disordered" evidence="1">
    <location>
        <begin position="287"/>
        <end position="334"/>
    </location>
</feature>
<dbReference type="AlphaFoldDB" id="A0A5F9DND6"/>
<evidence type="ECO:0000313" key="3">
    <source>
        <dbReference type="Ensembl" id="ENSOCUP00000047311.1"/>
    </source>
</evidence>
<dbReference type="InterPro" id="IPR027814">
    <property type="entry name" value="DUF4562"/>
</dbReference>
<dbReference type="Bgee" id="ENSOCUG00000029213">
    <property type="expression patterns" value="Expressed in testis and 16 other cell types or tissues"/>
</dbReference>
<feature type="compositionally biased region" description="Basic and acidic residues" evidence="1">
    <location>
        <begin position="323"/>
        <end position="334"/>
    </location>
</feature>
<sequence length="334" mass="36649">MPALLVAALPAMPQRRPLLLILFFAITCSLGNAAKTVVSGSAGLSGTLSPVGDVAPALILTDKEELLLDAVLGVRQLATSCSWRLEHRSLFTEHSSSLSSRVLSNRLVEAADRQSRGRSAVGSFLRSQPAAGRACGRNPRGLVETPAMASVFHREPKAATVGKRMIITGPDYIKDHLPKIHQHTSYIGEKRPVLEKTGDLKYLWRPAPNQSFPAKYKHEYVGGIGWGVQEYNFINRSRLESGFHIKHKEASLAALDKITHRYQNPWQPAPSILDKQGRYSRGSLAWHLSDHEDTDQRNPKRTAPARRSQSLPGAPGPAKLPKAPKEEENKTAAC</sequence>
<dbReference type="GeneTree" id="ENSGT00390000012736"/>
<feature type="chain" id="PRO_5023867114" evidence="2">
    <location>
        <begin position="34"/>
        <end position="334"/>
    </location>
</feature>
<name>A0A5F9DND6_RABIT</name>
<dbReference type="Ensembl" id="ENSOCUT00000034362.1">
    <property type="protein sequence ID" value="ENSOCUP00000047311.1"/>
    <property type="gene ID" value="ENSOCUG00000029213.2"/>
</dbReference>
<proteinExistence type="predicted"/>
<evidence type="ECO:0000313" key="4">
    <source>
        <dbReference type="Proteomes" id="UP000001811"/>
    </source>
</evidence>